<gene>
    <name evidence="1" type="ORF">K040078D81_44080</name>
</gene>
<evidence type="ECO:0000313" key="1">
    <source>
        <dbReference type="EMBL" id="GAA6410291.1"/>
    </source>
</evidence>
<keyword evidence="2" id="KW-1185">Reference proteome</keyword>
<sequence>MNNEYFMDVIDTNCETEEVGPGGADMCMKICLIACGGTAGYGTLGAVVLGTAAGAY</sequence>
<protein>
    <recommendedName>
        <fullName evidence="3">Class IIb bacteriocin, lactobin A/cerein 7B family</fullName>
    </recommendedName>
</protein>
<evidence type="ECO:0000313" key="2">
    <source>
        <dbReference type="Proteomes" id="UP001600943"/>
    </source>
</evidence>
<dbReference type="RefSeq" id="WP_390408609.1">
    <property type="nucleotide sequence ID" value="NZ_BAABYW010000001.1"/>
</dbReference>
<proteinExistence type="predicted"/>
<reference evidence="1 2" key="1">
    <citation type="submission" date="2024-04" db="EMBL/GenBank/DDBJ databases">
        <title>Defined microbial consortia suppress multidrug-resistant proinflammatory Enterobacteriaceae via ecological control.</title>
        <authorList>
            <person name="Furuichi M."/>
            <person name="Kawaguchi T."/>
            <person name="Pust M."/>
            <person name="Yasuma K."/>
            <person name="Plichta D."/>
            <person name="Hasegawa N."/>
            <person name="Ohya T."/>
            <person name="Bhattarai S."/>
            <person name="Sasajima S."/>
            <person name="Aoto Y."/>
            <person name="Tuganbaev T."/>
            <person name="Yaginuma M."/>
            <person name="Ueda M."/>
            <person name="Okahashi N."/>
            <person name="Amafuji K."/>
            <person name="Kiridooshi Y."/>
            <person name="Sugita K."/>
            <person name="Strazar M."/>
            <person name="Skelly A."/>
            <person name="Suda W."/>
            <person name="Hattori M."/>
            <person name="Nakamoto N."/>
            <person name="Caballero S."/>
            <person name="Norman J."/>
            <person name="Olle B."/>
            <person name="Tanoue T."/>
            <person name="Arita M."/>
            <person name="Bucci V."/>
            <person name="Atarashi K."/>
            <person name="Xavier R."/>
            <person name="Honda K."/>
        </authorList>
    </citation>
    <scope>NUCLEOTIDE SEQUENCE [LARGE SCALE GENOMIC DNA]</scope>
    <source>
        <strain evidence="2">k04-0078-D8-1</strain>
    </source>
</reference>
<comment type="caution">
    <text evidence="1">The sequence shown here is derived from an EMBL/GenBank/DDBJ whole genome shotgun (WGS) entry which is preliminary data.</text>
</comment>
<accession>A0ABQ0BFQ2</accession>
<name>A0ABQ0BFQ2_9FIRM</name>
<dbReference type="EMBL" id="BAABYW010000001">
    <property type="protein sequence ID" value="GAA6410291.1"/>
    <property type="molecule type" value="Genomic_DNA"/>
</dbReference>
<organism evidence="1 2">
    <name type="scientific">Blautia hominis</name>
    <dbReference type="NCBI Taxonomy" id="2025493"/>
    <lineage>
        <taxon>Bacteria</taxon>
        <taxon>Bacillati</taxon>
        <taxon>Bacillota</taxon>
        <taxon>Clostridia</taxon>
        <taxon>Lachnospirales</taxon>
        <taxon>Lachnospiraceae</taxon>
        <taxon>Blautia</taxon>
    </lineage>
</organism>
<evidence type="ECO:0008006" key="3">
    <source>
        <dbReference type="Google" id="ProtNLM"/>
    </source>
</evidence>
<dbReference type="Proteomes" id="UP001600943">
    <property type="component" value="Unassembled WGS sequence"/>
</dbReference>